<evidence type="ECO:0000313" key="2">
    <source>
        <dbReference type="Proteomes" id="UP001054884"/>
    </source>
</evidence>
<organism evidence="1 2">
    <name type="scientific">Lactobacillus delbrueckii</name>
    <dbReference type="NCBI Taxonomy" id="1584"/>
    <lineage>
        <taxon>Bacteria</taxon>
        <taxon>Bacillati</taxon>
        <taxon>Bacillota</taxon>
        <taxon>Bacilli</taxon>
        <taxon>Lactobacillales</taxon>
        <taxon>Lactobacillaceae</taxon>
        <taxon>Lactobacillus</taxon>
    </lineage>
</organism>
<accession>A0ABD0AIG0</accession>
<dbReference type="EMBL" id="BNHY01000086">
    <property type="protein sequence ID" value="GHN34780.1"/>
    <property type="molecule type" value="Genomic_DNA"/>
</dbReference>
<name>A0ABD0AIG0_9LACO</name>
<evidence type="ECO:0000313" key="1">
    <source>
        <dbReference type="EMBL" id="GHN34780.1"/>
    </source>
</evidence>
<dbReference type="AlphaFoldDB" id="A0ABD0AIG0"/>
<dbReference type="RefSeq" id="WP_236162120.1">
    <property type="nucleotide sequence ID" value="NZ_BNHY01000086.1"/>
</dbReference>
<reference evidence="1 2" key="1">
    <citation type="journal article" date="2022" name="J. Dairy Sci.">
        <title>Genetic diversity of Lactobacillus delbrueckii isolated from raw milk in Hokkaido, Japan.</title>
        <authorList>
            <person name="Tsuchihashi H."/>
            <person name="Ichikawa A."/>
            <person name="Takeda M."/>
            <person name="Koizumi A."/>
            <person name="Mizoguchi C."/>
            <person name="Ishida T."/>
            <person name="Kimura K."/>
        </authorList>
    </citation>
    <scope>NUCLEOTIDE SEQUENCE [LARGE SCALE GENOMIC DNA]</scope>
    <source>
        <strain evidence="1 2">ME-791</strain>
    </source>
</reference>
<proteinExistence type="predicted"/>
<gene>
    <name evidence="1" type="ORF">ME791_19320</name>
</gene>
<protein>
    <submittedName>
        <fullName evidence="1">Uncharacterized protein</fullName>
    </submittedName>
</protein>
<comment type="caution">
    <text evidence="1">The sequence shown here is derived from an EMBL/GenBank/DDBJ whole genome shotgun (WGS) entry which is preliminary data.</text>
</comment>
<sequence>MFNPKAVGYKHFPNLNSDEERIVRCFDDTVYVSIDYLGVVSRKEFNTIKQSAIETNTEIKKLNGSKLNITAYIVDNRLELIMSKALD</sequence>
<dbReference type="Proteomes" id="UP001054884">
    <property type="component" value="Unassembled WGS sequence"/>
</dbReference>